<dbReference type="AlphaFoldDB" id="A0A072PPY3"/>
<protein>
    <recommendedName>
        <fullName evidence="7">Xylanolytic transcriptional activator regulatory domain-containing protein</fullName>
    </recommendedName>
</protein>
<accession>A0A072PPY3</accession>
<feature type="domain" description="Xylanolytic transcriptional activator regulatory" evidence="7">
    <location>
        <begin position="230"/>
        <end position="300"/>
    </location>
</feature>
<dbReference type="GO" id="GO:0003677">
    <property type="term" value="F:DNA binding"/>
    <property type="evidence" value="ECO:0007669"/>
    <property type="project" value="UniProtKB-KW"/>
</dbReference>
<dbReference type="EMBL" id="AMGV01000004">
    <property type="protein sequence ID" value="KEF57580.1"/>
    <property type="molecule type" value="Genomic_DNA"/>
</dbReference>
<keyword evidence="1" id="KW-0862">Zinc</keyword>
<evidence type="ECO:0000256" key="6">
    <source>
        <dbReference type="SAM" id="MobiDB-lite"/>
    </source>
</evidence>
<name>A0A072PPY3_9EURO</name>
<evidence type="ECO:0000256" key="4">
    <source>
        <dbReference type="ARBA" id="ARBA00023163"/>
    </source>
</evidence>
<dbReference type="PANTHER" id="PTHR47171:SF5">
    <property type="entry name" value="ZN(II)2CYS6 TRANSCRIPTION FACTOR (EUROFUNG)"/>
    <property type="match status" value="1"/>
</dbReference>
<keyword evidence="5" id="KW-0539">Nucleus</keyword>
<dbReference type="VEuPathDB" id="FungiDB:A1O9_05498"/>
<evidence type="ECO:0000313" key="8">
    <source>
        <dbReference type="EMBL" id="KEF57580.1"/>
    </source>
</evidence>
<reference evidence="8 9" key="1">
    <citation type="submission" date="2013-03" db="EMBL/GenBank/DDBJ databases">
        <title>The Genome Sequence of Exophiala aquamarina CBS 119918.</title>
        <authorList>
            <consortium name="The Broad Institute Genomics Platform"/>
            <person name="Cuomo C."/>
            <person name="de Hoog S."/>
            <person name="Gorbushina A."/>
            <person name="Walker B."/>
            <person name="Young S.K."/>
            <person name="Zeng Q."/>
            <person name="Gargeya S."/>
            <person name="Fitzgerald M."/>
            <person name="Haas B."/>
            <person name="Abouelleil A."/>
            <person name="Allen A.W."/>
            <person name="Alvarado L."/>
            <person name="Arachchi H.M."/>
            <person name="Berlin A.M."/>
            <person name="Chapman S.B."/>
            <person name="Gainer-Dewar J."/>
            <person name="Goldberg J."/>
            <person name="Griggs A."/>
            <person name="Gujja S."/>
            <person name="Hansen M."/>
            <person name="Howarth C."/>
            <person name="Imamovic A."/>
            <person name="Ireland A."/>
            <person name="Larimer J."/>
            <person name="McCowan C."/>
            <person name="Murphy C."/>
            <person name="Pearson M."/>
            <person name="Poon T.W."/>
            <person name="Priest M."/>
            <person name="Roberts A."/>
            <person name="Saif S."/>
            <person name="Shea T."/>
            <person name="Sisk P."/>
            <person name="Sykes S."/>
            <person name="Wortman J."/>
            <person name="Nusbaum C."/>
            <person name="Birren B."/>
        </authorList>
    </citation>
    <scope>NUCLEOTIDE SEQUENCE [LARGE SCALE GENOMIC DNA]</scope>
    <source>
        <strain evidence="8 9">CBS 119918</strain>
    </source>
</reference>
<feature type="region of interest" description="Disordered" evidence="6">
    <location>
        <begin position="15"/>
        <end position="44"/>
    </location>
</feature>
<dbReference type="HOGENOM" id="CLU_007427_3_1_1"/>
<sequence>MGICTNCEKRNELCQRRDGPKRQSVRSCPGVPSSGSALPGDAPFVGTLAPSIVADRTETPSEECEDDNSGCPSEEMQSLNRGYLGKHSIMSIHGPLSASASASAGSLSTLLERQCFVASQADQLPAPSMIEASAARYFKYLYHRIPVLDHQDVECANPSILLLRALCFVGSFLRHPKSADSIQQTELEYVKAKILFFLNHERDPLTMLKVLCTFTLWNVRPASVVTIDCSWSWLGLAVSLAVQMGLHQESTYLERSIPGSARRIAWFLYSQDKMLSSCFGRPQILRTEEFDLRPLTVTDFALSEGRQAGKFIIYTRLAQIIAKMLDLQQRQDLTTNEEVSSALADFRAWALEMPSDLRIYNEQGGKVYRREIYEYLASYLTHIITFFHHFGKHFRPSVVSRISLVASSCMIGLYQDMDCRDHINYLTAINNWYLMTAAIPQLNNIARENRGEGFQTEPRRNKPSSLQDLDILLDILKQRTVKFPGAKSIVNRLEQLKHDVLSQCVDSNLAAVPAERHCSELALLPQGVITNVHDLFPFPKSLSPRLQLLDAIEAESATNVFFDGYPDWSLDNLFSLDDINPMALVDINLVDFA</sequence>
<dbReference type="CDD" id="cd12148">
    <property type="entry name" value="fungal_TF_MHR"/>
    <property type="match status" value="1"/>
</dbReference>
<proteinExistence type="predicted"/>
<dbReference type="Proteomes" id="UP000027920">
    <property type="component" value="Unassembled WGS sequence"/>
</dbReference>
<evidence type="ECO:0000313" key="9">
    <source>
        <dbReference type="Proteomes" id="UP000027920"/>
    </source>
</evidence>
<dbReference type="Pfam" id="PF04082">
    <property type="entry name" value="Fungal_trans"/>
    <property type="match status" value="1"/>
</dbReference>
<dbReference type="GO" id="GO:0008270">
    <property type="term" value="F:zinc ion binding"/>
    <property type="evidence" value="ECO:0007669"/>
    <property type="project" value="InterPro"/>
</dbReference>
<keyword evidence="3" id="KW-0238">DNA-binding</keyword>
<evidence type="ECO:0000256" key="2">
    <source>
        <dbReference type="ARBA" id="ARBA00023015"/>
    </source>
</evidence>
<feature type="region of interest" description="Disordered" evidence="6">
    <location>
        <begin position="56"/>
        <end position="77"/>
    </location>
</feature>
<dbReference type="InterPro" id="IPR007219">
    <property type="entry name" value="XnlR_reg_dom"/>
</dbReference>
<dbReference type="RefSeq" id="XP_013260170.1">
    <property type="nucleotide sequence ID" value="XM_013404716.1"/>
</dbReference>
<dbReference type="InterPro" id="IPR052073">
    <property type="entry name" value="Amide_Lactam_Regulators"/>
</dbReference>
<dbReference type="GeneID" id="25280423"/>
<dbReference type="PANTHER" id="PTHR47171">
    <property type="entry name" value="FARA-RELATED"/>
    <property type="match status" value="1"/>
</dbReference>
<organism evidence="8 9">
    <name type="scientific">Exophiala aquamarina CBS 119918</name>
    <dbReference type="NCBI Taxonomy" id="1182545"/>
    <lineage>
        <taxon>Eukaryota</taxon>
        <taxon>Fungi</taxon>
        <taxon>Dikarya</taxon>
        <taxon>Ascomycota</taxon>
        <taxon>Pezizomycotina</taxon>
        <taxon>Eurotiomycetes</taxon>
        <taxon>Chaetothyriomycetidae</taxon>
        <taxon>Chaetothyriales</taxon>
        <taxon>Herpotrichiellaceae</taxon>
        <taxon>Exophiala</taxon>
    </lineage>
</organism>
<keyword evidence="9" id="KW-1185">Reference proteome</keyword>
<keyword evidence="2" id="KW-0805">Transcription regulation</keyword>
<evidence type="ECO:0000259" key="7">
    <source>
        <dbReference type="SMART" id="SM00906"/>
    </source>
</evidence>
<gene>
    <name evidence="8" type="ORF">A1O9_05498</name>
</gene>
<evidence type="ECO:0000256" key="5">
    <source>
        <dbReference type="ARBA" id="ARBA00023242"/>
    </source>
</evidence>
<keyword evidence="4" id="KW-0804">Transcription</keyword>
<dbReference type="SMART" id="SM00906">
    <property type="entry name" value="Fungal_trans"/>
    <property type="match status" value="1"/>
</dbReference>
<dbReference type="OrthoDB" id="39175at2759"/>
<evidence type="ECO:0000256" key="1">
    <source>
        <dbReference type="ARBA" id="ARBA00022833"/>
    </source>
</evidence>
<comment type="caution">
    <text evidence="8">The sequence shown here is derived from an EMBL/GenBank/DDBJ whole genome shotgun (WGS) entry which is preliminary data.</text>
</comment>
<dbReference type="GO" id="GO:0006351">
    <property type="term" value="P:DNA-templated transcription"/>
    <property type="evidence" value="ECO:0007669"/>
    <property type="project" value="InterPro"/>
</dbReference>
<evidence type="ECO:0000256" key="3">
    <source>
        <dbReference type="ARBA" id="ARBA00023125"/>
    </source>
</evidence>